<dbReference type="GO" id="GO:0045134">
    <property type="term" value="F:UDP phosphatase activity"/>
    <property type="evidence" value="ECO:0007669"/>
    <property type="project" value="TreeGrafter"/>
</dbReference>
<keyword evidence="6" id="KW-0378">Hydrolase</keyword>
<keyword evidence="13" id="KW-1133">Transmembrane helix</keyword>
<evidence type="ECO:0000256" key="11">
    <source>
        <dbReference type="ARBA" id="ARBA00074431"/>
    </source>
</evidence>
<evidence type="ECO:0000256" key="2">
    <source>
        <dbReference type="ARBA" id="ARBA00012148"/>
    </source>
</evidence>
<dbReference type="GO" id="GO:0004382">
    <property type="term" value="F:GDP phosphatase activity"/>
    <property type="evidence" value="ECO:0007669"/>
    <property type="project" value="TreeGrafter"/>
</dbReference>
<evidence type="ECO:0000256" key="5">
    <source>
        <dbReference type="ARBA" id="ARBA00022723"/>
    </source>
</evidence>
<feature type="binding site" evidence="12">
    <location>
        <position position="305"/>
    </location>
    <ligand>
        <name>Ca(2+)</name>
        <dbReference type="ChEBI" id="CHEBI:29108"/>
    </ligand>
</feature>
<keyword evidence="5 12" id="KW-0479">Metal-binding</keyword>
<comment type="similarity">
    <text evidence="9">Belongs to the apyrase family.</text>
</comment>
<dbReference type="GO" id="GO:0004050">
    <property type="term" value="F:apyrase activity"/>
    <property type="evidence" value="ECO:0007669"/>
    <property type="project" value="UniProtKB-EC"/>
</dbReference>
<keyword evidence="13" id="KW-0812">Transmembrane</keyword>
<dbReference type="AlphaFoldDB" id="A0A2J7QWR2"/>
<organism evidence="14 15">
    <name type="scientific">Cryptotermes secundus</name>
    <dbReference type="NCBI Taxonomy" id="105785"/>
    <lineage>
        <taxon>Eukaryota</taxon>
        <taxon>Metazoa</taxon>
        <taxon>Ecdysozoa</taxon>
        <taxon>Arthropoda</taxon>
        <taxon>Hexapoda</taxon>
        <taxon>Insecta</taxon>
        <taxon>Pterygota</taxon>
        <taxon>Neoptera</taxon>
        <taxon>Polyneoptera</taxon>
        <taxon>Dictyoptera</taxon>
        <taxon>Blattodea</taxon>
        <taxon>Blattoidea</taxon>
        <taxon>Termitoidae</taxon>
        <taxon>Kalotermitidae</taxon>
        <taxon>Cryptotermitinae</taxon>
        <taxon>Cryptotermes</taxon>
    </lineage>
</organism>
<evidence type="ECO:0000256" key="9">
    <source>
        <dbReference type="ARBA" id="ARBA00025738"/>
    </source>
</evidence>
<dbReference type="STRING" id="105785.A0A2J7QWR2"/>
<feature type="binding site" evidence="12">
    <location>
        <position position="236"/>
    </location>
    <ligand>
        <name>Ca(2+)</name>
        <dbReference type="ChEBI" id="CHEBI:29108"/>
    </ligand>
</feature>
<keyword evidence="7 12" id="KW-0106">Calcium</keyword>
<feature type="binding site" evidence="12">
    <location>
        <position position="190"/>
    </location>
    <ligand>
        <name>Ca(2+)</name>
        <dbReference type="ChEBI" id="CHEBI:29108"/>
    </ligand>
</feature>
<dbReference type="EMBL" id="NEVH01009422">
    <property type="protein sequence ID" value="PNF33027.1"/>
    <property type="molecule type" value="Genomic_DNA"/>
</dbReference>
<comment type="caution">
    <text evidence="14">The sequence shown here is derived from an EMBL/GenBank/DDBJ whole genome shotgun (WGS) entry which is preliminary data.</text>
</comment>
<evidence type="ECO:0000256" key="8">
    <source>
        <dbReference type="ARBA" id="ARBA00023240"/>
    </source>
</evidence>
<dbReference type="GO" id="GO:0030166">
    <property type="term" value="P:proteoglycan biosynthetic process"/>
    <property type="evidence" value="ECO:0007669"/>
    <property type="project" value="TreeGrafter"/>
</dbReference>
<dbReference type="PANTHER" id="PTHR13023:SF3">
    <property type="entry name" value="SOLUBLE CALCIUM-ACTIVATED NUCLEOTIDASE 1"/>
    <property type="match status" value="1"/>
</dbReference>
<dbReference type="Gene3D" id="2.120.10.100">
    <property type="entry name" value="Apyrase"/>
    <property type="match status" value="1"/>
</dbReference>
<evidence type="ECO:0000256" key="10">
    <source>
        <dbReference type="ARBA" id="ARBA00047297"/>
    </source>
</evidence>
<dbReference type="Proteomes" id="UP000235965">
    <property type="component" value="Unassembled WGS sequence"/>
</dbReference>
<evidence type="ECO:0000256" key="3">
    <source>
        <dbReference type="ARBA" id="ARBA00022442"/>
    </source>
</evidence>
<keyword evidence="8" id="KW-1199">Hemostasis impairing toxin</keyword>
<evidence type="ECO:0000313" key="15">
    <source>
        <dbReference type="Proteomes" id="UP000235965"/>
    </source>
</evidence>
<protein>
    <recommendedName>
        <fullName evidence="11">Apyrase</fullName>
        <ecNumber evidence="2">3.6.1.5</ecNumber>
    </recommendedName>
</protein>
<proteinExistence type="inferred from homology"/>
<feature type="binding site" evidence="12">
    <location>
        <position position="189"/>
    </location>
    <ligand>
        <name>Ca(2+)</name>
        <dbReference type="ChEBI" id="CHEBI:29108"/>
    </ligand>
</feature>
<dbReference type="GO" id="GO:0090729">
    <property type="term" value="F:toxin activity"/>
    <property type="evidence" value="ECO:0007669"/>
    <property type="project" value="UniProtKB-KW"/>
</dbReference>
<dbReference type="PANTHER" id="PTHR13023">
    <property type="entry name" value="APYRASE"/>
    <property type="match status" value="1"/>
</dbReference>
<evidence type="ECO:0000313" key="14">
    <source>
        <dbReference type="EMBL" id="PNF33027.1"/>
    </source>
</evidence>
<dbReference type="EC" id="3.6.1.5" evidence="2"/>
<feature type="binding site" evidence="12">
    <location>
        <position position="366"/>
    </location>
    <ligand>
        <name>Ca(2+)</name>
        <dbReference type="ChEBI" id="CHEBI:29108"/>
    </ligand>
</feature>
<keyword evidence="15" id="KW-1185">Reference proteome</keyword>
<dbReference type="InterPro" id="IPR009283">
    <property type="entry name" value="Apyrase"/>
</dbReference>
<evidence type="ECO:0000256" key="13">
    <source>
        <dbReference type="SAM" id="Phobius"/>
    </source>
</evidence>
<reference evidence="14 15" key="1">
    <citation type="submission" date="2017-12" db="EMBL/GenBank/DDBJ databases">
        <title>Hemimetabolous genomes reveal molecular basis of termite eusociality.</title>
        <authorList>
            <person name="Harrison M.C."/>
            <person name="Jongepier E."/>
            <person name="Robertson H.M."/>
            <person name="Arning N."/>
            <person name="Bitard-Feildel T."/>
            <person name="Chao H."/>
            <person name="Childers C.P."/>
            <person name="Dinh H."/>
            <person name="Doddapaneni H."/>
            <person name="Dugan S."/>
            <person name="Gowin J."/>
            <person name="Greiner C."/>
            <person name="Han Y."/>
            <person name="Hu H."/>
            <person name="Hughes D.S.T."/>
            <person name="Huylmans A.-K."/>
            <person name="Kemena C."/>
            <person name="Kremer L.P.M."/>
            <person name="Lee S.L."/>
            <person name="Lopez-Ezquerra A."/>
            <person name="Mallet L."/>
            <person name="Monroy-Kuhn J.M."/>
            <person name="Moser A."/>
            <person name="Murali S.C."/>
            <person name="Muzny D.M."/>
            <person name="Otani S."/>
            <person name="Piulachs M.-D."/>
            <person name="Poelchau M."/>
            <person name="Qu J."/>
            <person name="Schaub F."/>
            <person name="Wada-Katsumata A."/>
            <person name="Worley K.C."/>
            <person name="Xie Q."/>
            <person name="Ylla G."/>
            <person name="Poulsen M."/>
            <person name="Gibbs R.A."/>
            <person name="Schal C."/>
            <person name="Richards S."/>
            <person name="Belles X."/>
            <person name="Korb J."/>
            <person name="Bornberg-Bauer E."/>
        </authorList>
    </citation>
    <scope>NUCLEOTIDE SEQUENCE [LARGE SCALE GENOMIC DNA]</scope>
    <source>
        <tissue evidence="14">Whole body</tissue>
    </source>
</reference>
<feature type="binding site" evidence="12">
    <location>
        <position position="417"/>
    </location>
    <ligand>
        <name>Ca(2+)</name>
        <dbReference type="ChEBI" id="CHEBI:29108"/>
    </ligand>
</feature>
<dbReference type="OrthoDB" id="25028at2759"/>
<evidence type="ECO:0000256" key="4">
    <source>
        <dbReference type="ARBA" id="ARBA00022656"/>
    </source>
</evidence>
<dbReference type="FunCoup" id="A0A2J7QWR2">
    <property type="interactions" value="623"/>
</dbReference>
<feature type="transmembrane region" description="Helical" evidence="13">
    <location>
        <begin position="55"/>
        <end position="74"/>
    </location>
</feature>
<accession>A0A2J7QWR2</accession>
<dbReference type="InParanoid" id="A0A2J7QWR2"/>
<comment type="cofactor">
    <cofactor evidence="1 12">
        <name>Ca(2+)</name>
        <dbReference type="ChEBI" id="CHEBI:29108"/>
    </cofactor>
</comment>
<sequence>MLVRSSIKLLQFYMPQDPQDSDSGEIMSLREWRQAIRTPTTYRVGNRTLRIQTQFVSLVAFIGLVVLLVMYTYAVDHSTVSVESLKNKSSVKPYMPVPTTSSHDNYNSTYPLTTPKRTPKGILFRIGVVSDLDKGSRSKIEEFTWLSYYKKGSLLWNPVSKSIKVSWDAGDTTVLRSSIGESGRGMELSELVVFNGKLYVVDDRTGIIYELLDDEVIPFVMLNDGDGRMNKGFKSEWAAVKDRKLFVGGLGKEWTTNTGEAVNTHPQWVKTVSPTGEVEHHNWYHKYLSVRRMLGIEFPGYITHEAVVWSDVHKCWFFLPRRCSKDSYNDVLDETRGCNIMITADDTFTDIKVLHVGNLIPTHGFSSFKFIPGSSDQVIVALRSEENKGATATYIMGFDIMGKILLPETKIADEKYEGFEFI</sequence>
<evidence type="ECO:0000256" key="7">
    <source>
        <dbReference type="ARBA" id="ARBA00022837"/>
    </source>
</evidence>
<dbReference type="GO" id="GO:0005509">
    <property type="term" value="F:calcium ion binding"/>
    <property type="evidence" value="ECO:0007669"/>
    <property type="project" value="InterPro"/>
</dbReference>
<keyword evidence="4" id="KW-0800">Toxin</keyword>
<evidence type="ECO:0000256" key="6">
    <source>
        <dbReference type="ARBA" id="ARBA00022801"/>
    </source>
</evidence>
<dbReference type="FunFam" id="2.120.10.100:FF:000001">
    <property type="entry name" value="Soluble calcium-activated nucleotidase 1"/>
    <property type="match status" value="1"/>
</dbReference>
<dbReference type="InterPro" id="IPR036258">
    <property type="entry name" value="Apyrase_sf"/>
</dbReference>
<gene>
    <name evidence="14" type="primary">Cant1</name>
    <name evidence="14" type="ORF">B7P43_G16361</name>
</gene>
<name>A0A2J7QWR2_9NEOP</name>
<keyword evidence="13" id="KW-0472">Membrane</keyword>
<dbReference type="SUPFAM" id="SSF101887">
    <property type="entry name" value="Apyrase"/>
    <property type="match status" value="1"/>
</dbReference>
<dbReference type="Pfam" id="PF06079">
    <property type="entry name" value="Apyrase"/>
    <property type="match status" value="1"/>
</dbReference>
<evidence type="ECO:0000256" key="1">
    <source>
        <dbReference type="ARBA" id="ARBA00001913"/>
    </source>
</evidence>
<evidence type="ECO:0000256" key="12">
    <source>
        <dbReference type="PIRSR" id="PIRSR609283-1"/>
    </source>
</evidence>
<keyword evidence="3" id="KW-1201">Platelet aggregation inhibiting toxin</keyword>
<comment type="catalytic activity">
    <reaction evidence="10">
        <text>a ribonucleoside 5'-triphosphate + 2 H2O = a ribonucleoside 5'-phosphate + 2 phosphate + 2 H(+)</text>
        <dbReference type="Rhea" id="RHEA:36795"/>
        <dbReference type="ChEBI" id="CHEBI:15377"/>
        <dbReference type="ChEBI" id="CHEBI:15378"/>
        <dbReference type="ChEBI" id="CHEBI:43474"/>
        <dbReference type="ChEBI" id="CHEBI:58043"/>
        <dbReference type="ChEBI" id="CHEBI:61557"/>
        <dbReference type="EC" id="3.6.1.5"/>
    </reaction>
    <physiologicalReaction direction="left-to-right" evidence="10">
        <dbReference type="Rhea" id="RHEA:36796"/>
    </physiologicalReaction>
</comment>